<proteinExistence type="predicted"/>
<reference evidence="1 2" key="1">
    <citation type="journal article" date="2024" name="G3 (Bethesda)">
        <title>Genome assembly of Hibiscus sabdariffa L. provides insights into metabolisms of medicinal natural products.</title>
        <authorList>
            <person name="Kim T."/>
        </authorList>
    </citation>
    <scope>NUCLEOTIDE SEQUENCE [LARGE SCALE GENOMIC DNA]</scope>
    <source>
        <strain evidence="1">TK-2024</strain>
        <tissue evidence="1">Old leaves</tissue>
    </source>
</reference>
<evidence type="ECO:0000313" key="2">
    <source>
        <dbReference type="Proteomes" id="UP001472677"/>
    </source>
</evidence>
<dbReference type="Proteomes" id="UP001472677">
    <property type="component" value="Unassembled WGS sequence"/>
</dbReference>
<dbReference type="EMBL" id="JBBPBM010000024">
    <property type="protein sequence ID" value="KAK8542838.1"/>
    <property type="molecule type" value="Genomic_DNA"/>
</dbReference>
<comment type="caution">
    <text evidence="1">The sequence shown here is derived from an EMBL/GenBank/DDBJ whole genome shotgun (WGS) entry which is preliminary data.</text>
</comment>
<accession>A0ABR2DN41</accession>
<sequence>MPISGIDIAFDRDVVIPALLSCLRLARNNGGHLEWDVCYAITWDSVRKPGCHDGGRLPPEATTAEDCVPMLLKRS</sequence>
<gene>
    <name evidence="1" type="ORF">V6N12_015416</name>
</gene>
<organism evidence="1 2">
    <name type="scientific">Hibiscus sabdariffa</name>
    <name type="common">roselle</name>
    <dbReference type="NCBI Taxonomy" id="183260"/>
    <lineage>
        <taxon>Eukaryota</taxon>
        <taxon>Viridiplantae</taxon>
        <taxon>Streptophyta</taxon>
        <taxon>Embryophyta</taxon>
        <taxon>Tracheophyta</taxon>
        <taxon>Spermatophyta</taxon>
        <taxon>Magnoliopsida</taxon>
        <taxon>eudicotyledons</taxon>
        <taxon>Gunneridae</taxon>
        <taxon>Pentapetalae</taxon>
        <taxon>rosids</taxon>
        <taxon>malvids</taxon>
        <taxon>Malvales</taxon>
        <taxon>Malvaceae</taxon>
        <taxon>Malvoideae</taxon>
        <taxon>Hibiscus</taxon>
    </lineage>
</organism>
<protein>
    <submittedName>
        <fullName evidence="1">Uncharacterized protein</fullName>
    </submittedName>
</protein>
<name>A0ABR2DN41_9ROSI</name>
<evidence type="ECO:0000313" key="1">
    <source>
        <dbReference type="EMBL" id="KAK8542838.1"/>
    </source>
</evidence>
<keyword evidence="2" id="KW-1185">Reference proteome</keyword>